<dbReference type="InterPro" id="IPR018289">
    <property type="entry name" value="MULE_transposase_dom"/>
</dbReference>
<organism evidence="2">
    <name type="scientific">Cuerna arida</name>
    <dbReference type="NCBI Taxonomy" id="1464854"/>
    <lineage>
        <taxon>Eukaryota</taxon>
        <taxon>Metazoa</taxon>
        <taxon>Ecdysozoa</taxon>
        <taxon>Arthropoda</taxon>
        <taxon>Hexapoda</taxon>
        <taxon>Insecta</taxon>
        <taxon>Pterygota</taxon>
        <taxon>Neoptera</taxon>
        <taxon>Paraneoptera</taxon>
        <taxon>Hemiptera</taxon>
        <taxon>Auchenorrhyncha</taxon>
        <taxon>Membracoidea</taxon>
        <taxon>Cicadellidae</taxon>
        <taxon>Cicadellinae</taxon>
        <taxon>Proconiini</taxon>
        <taxon>Cuerna</taxon>
    </lineage>
</organism>
<feature type="domain" description="MULE transposase" evidence="1">
    <location>
        <begin position="277"/>
        <end position="370"/>
    </location>
</feature>
<evidence type="ECO:0000259" key="1">
    <source>
        <dbReference type="Pfam" id="PF10551"/>
    </source>
</evidence>
<name>A0A1B6EQG2_9HEMI</name>
<gene>
    <name evidence="2" type="ORF">g.11009</name>
</gene>
<protein>
    <recommendedName>
        <fullName evidence="1">MULE transposase domain-containing protein</fullName>
    </recommendedName>
</protein>
<sequence length="416" mass="48311">RSNLRRHEVKAHDRQKCRAWKLLKCVICSSHTKKRHDMHIHLHKVHGVLLEKEELEFETNEEFKLWKKNMELNTNSSFLKIYSTKKILFFKCHRSGTYKPSGQGKRNVKMSGSCKINGFCPAMIKVKIVEQRLKVSFIKTHVGHKCEIKHLRLTTDDREFIAAKLAGKVPPGDILRGIRSSLTNDELRRIHVTNLKDIVNIEKSFCLNMDAVKHVYDPVSVSAWVEELKESKHTALLKFKSQGVVSFEHPQLDENDFLLIYMSEAQKSLLSRFGGDIICIDGTHGLNSYNFQLFTILVLDESREGFPVCFMFTNRGNEAVISLLFEEVKKVCGLLKPKVFMSDMEETFYNAWEKVMGGADQQLFCAWHVLRAWLKNMKKISNKEKQQLTYKTLRVLMYEIQEEAFLSMLNTFMAKL</sequence>
<accession>A0A1B6EQG2</accession>
<dbReference type="PANTHER" id="PTHR33936">
    <property type="entry name" value="PROTEIN CBG17840"/>
    <property type="match status" value="1"/>
</dbReference>
<evidence type="ECO:0000313" key="2">
    <source>
        <dbReference type="EMBL" id="JAS40191.1"/>
    </source>
</evidence>
<dbReference type="InterPro" id="IPR052797">
    <property type="entry name" value="RegFact_GeneExpr_CellDeath"/>
</dbReference>
<dbReference type="PANTHER" id="PTHR33936:SF24">
    <property type="entry name" value="C2H2-TYPE DOMAIN-CONTAINING PROTEIN"/>
    <property type="match status" value="1"/>
</dbReference>
<feature type="non-terminal residue" evidence="2">
    <location>
        <position position="416"/>
    </location>
</feature>
<dbReference type="AlphaFoldDB" id="A0A1B6EQG2"/>
<feature type="non-terminal residue" evidence="2">
    <location>
        <position position="1"/>
    </location>
</feature>
<proteinExistence type="predicted"/>
<reference evidence="2" key="1">
    <citation type="submission" date="2015-11" db="EMBL/GenBank/DDBJ databases">
        <title>De novo transcriptome assembly of four potential Pierce s Disease insect vectors from Arizona vineyards.</title>
        <authorList>
            <person name="Tassone E.E."/>
        </authorList>
    </citation>
    <scope>NUCLEOTIDE SEQUENCE</scope>
</reference>
<dbReference type="EMBL" id="GECZ01029578">
    <property type="protein sequence ID" value="JAS40191.1"/>
    <property type="molecule type" value="Transcribed_RNA"/>
</dbReference>
<dbReference type="Pfam" id="PF10551">
    <property type="entry name" value="MULE"/>
    <property type="match status" value="1"/>
</dbReference>